<feature type="region of interest" description="Disordered" evidence="3">
    <location>
        <begin position="247"/>
        <end position="268"/>
    </location>
</feature>
<dbReference type="AlphaFoldDB" id="A0A9X8QLP1"/>
<dbReference type="GO" id="GO:0032259">
    <property type="term" value="P:methylation"/>
    <property type="evidence" value="ECO:0007669"/>
    <property type="project" value="UniProtKB-KW"/>
</dbReference>
<dbReference type="Gene3D" id="3.40.50.150">
    <property type="entry name" value="Vaccinia Virus protein VP39"/>
    <property type="match status" value="1"/>
</dbReference>
<dbReference type="GO" id="GO:0008168">
    <property type="term" value="F:methyltransferase activity"/>
    <property type="evidence" value="ECO:0007669"/>
    <property type="project" value="UniProtKB-KW"/>
</dbReference>
<dbReference type="SUPFAM" id="SSF53335">
    <property type="entry name" value="S-adenosyl-L-methionine-dependent methyltransferases"/>
    <property type="match status" value="1"/>
</dbReference>
<reference evidence="4 5" key="1">
    <citation type="submission" date="2016-10" db="EMBL/GenBank/DDBJ databases">
        <authorList>
            <person name="Varghese N."/>
            <person name="Submissions S."/>
        </authorList>
    </citation>
    <scope>NUCLEOTIDE SEQUENCE [LARGE SCALE GENOMIC DNA]</scope>
    <source>
        <strain evidence="4 5">LMG 21974</strain>
    </source>
</reference>
<dbReference type="PROSITE" id="PS00092">
    <property type="entry name" value="N6_MTASE"/>
    <property type="match status" value="1"/>
</dbReference>
<dbReference type="InterPro" id="IPR029063">
    <property type="entry name" value="SAM-dependent_MTases_sf"/>
</dbReference>
<dbReference type="PRINTS" id="PR00507">
    <property type="entry name" value="N12N6MTFRASE"/>
</dbReference>
<dbReference type="EMBL" id="FOEV01000018">
    <property type="protein sequence ID" value="SER35465.1"/>
    <property type="molecule type" value="Genomic_DNA"/>
</dbReference>
<dbReference type="InterPro" id="IPR002052">
    <property type="entry name" value="DNA_methylase_N6_adenine_CS"/>
</dbReference>
<proteinExistence type="predicted"/>
<feature type="compositionally biased region" description="Low complexity" evidence="3">
    <location>
        <begin position="544"/>
        <end position="556"/>
    </location>
</feature>
<name>A0A9X8QLP1_9PSED</name>
<evidence type="ECO:0000256" key="3">
    <source>
        <dbReference type="SAM" id="MobiDB-lite"/>
    </source>
</evidence>
<dbReference type="CDD" id="cd02440">
    <property type="entry name" value="AdoMet_MTases"/>
    <property type="match status" value="1"/>
</dbReference>
<organism evidence="4 5">
    <name type="scientific">Pseudomonas lutea</name>
    <dbReference type="NCBI Taxonomy" id="243924"/>
    <lineage>
        <taxon>Bacteria</taxon>
        <taxon>Pseudomonadati</taxon>
        <taxon>Pseudomonadota</taxon>
        <taxon>Gammaproteobacteria</taxon>
        <taxon>Pseudomonadales</taxon>
        <taxon>Pseudomonadaceae</taxon>
        <taxon>Pseudomonas</taxon>
    </lineage>
</organism>
<evidence type="ECO:0000256" key="1">
    <source>
        <dbReference type="ARBA" id="ARBA00022603"/>
    </source>
</evidence>
<feature type="region of interest" description="Disordered" evidence="3">
    <location>
        <begin position="543"/>
        <end position="585"/>
    </location>
</feature>
<evidence type="ECO:0000313" key="4">
    <source>
        <dbReference type="EMBL" id="SER35465.1"/>
    </source>
</evidence>
<dbReference type="GO" id="GO:0003676">
    <property type="term" value="F:nucleic acid binding"/>
    <property type="evidence" value="ECO:0007669"/>
    <property type="project" value="InterPro"/>
</dbReference>
<keyword evidence="1 4" id="KW-0489">Methyltransferase</keyword>
<dbReference type="GeneID" id="300269939"/>
<sequence>MTDLSVMQRIRLSAELAKEKEALSGASALARVGIARRITMLIQQLGGQAPKPVEPEPERLKNFGWDAVKLSDYSLDQLKQLREQVEREHLNPRDEKGRYLENGQPTINLYDKKGRKKLEALSWAVTYKLQDKARAEKETPAQVSEAELIDLNLLKQWGDTWKYKHSIEASGFFTANSKADAVERATQAYWKARPEDRLTAEQRFEKANRDELAESQARWKHLSLPELIAMRDKLGGDIESLQRAARREMSDGGRRTAPAVAAEGARQTADTRAKLNRYIEWRQSQEPTAAPEYPLFAPRPLYHGTGLPFTQYETGHRKGGNFDHQGAGFYLTTDQRGYARFFAGASAVKMLTKIEEGSGTEEERILEDGGVVLDVSLSAAARVIDLTGPDAPADLLALVTNITNGNELRQRVVDAGYDGVAFVEPNSPEGWILQPGAITVVLYNPAVANIGGYEEAAKLKKLPWPGREEKTDEPAPTPEVEPEPETSTPAYEVIEHVTGRGKTLRGIVRKDLSYAEAKAIDEYTFKKDGGYFIREKHLESMGVAPAETAPAEPVDPAEAERKRQQAEADRLANEQERAERKKTEQVAKLRQVAASTLARAESEINADRLTNTHRRASMAASIMERAEKDRAIALTINNLADAIEQGKAPHLAGVDSKAAVEALQERLRYARDEAHRDKTHGMSSYEAHKVEKEPYNLAHVAYAKLPEPTMEGGGTSRAKLLELIKGKRGAPKLAEKIRYARLIDWETYKQLCDMVGKKEADAELGWYKVETLARLNRLSRIGITTNQELRAALAEYLQFAEGARAEDPIAKAERAILGQKVGIDFFPTPKAEAERMARLAGIKKGDDVLEPSAGNGNLADAAKALGANVDVIEISSQLRDILTAKGYTVVDYDFDSFTPEKQYDAVIMNPPFSNRRDAAHIMRAFGMLKPGGRLVAIAGEGVFIGQDAKAVQFREWLDQHGADVEQLGANTFMDKKLLATTGANARLIVIHK</sequence>
<evidence type="ECO:0000256" key="2">
    <source>
        <dbReference type="ARBA" id="ARBA00022679"/>
    </source>
</evidence>
<comment type="caution">
    <text evidence="4">The sequence shown here is derived from an EMBL/GenBank/DDBJ whole genome shotgun (WGS) entry which is preliminary data.</text>
</comment>
<feature type="region of interest" description="Disordered" evidence="3">
    <location>
        <begin position="464"/>
        <end position="487"/>
    </location>
</feature>
<dbReference type="Proteomes" id="UP000183210">
    <property type="component" value="Unassembled WGS sequence"/>
</dbReference>
<dbReference type="RefSeq" id="WP_074829542.1">
    <property type="nucleotide sequence ID" value="NZ_FOEV01000018.1"/>
</dbReference>
<keyword evidence="2" id="KW-0808">Transferase</keyword>
<gene>
    <name evidence="4" type="ORF">SAMN05216409_11812</name>
</gene>
<protein>
    <submittedName>
        <fullName evidence="4">Methyltransferase domain-containing protein</fullName>
    </submittedName>
</protein>
<evidence type="ECO:0000313" key="5">
    <source>
        <dbReference type="Proteomes" id="UP000183210"/>
    </source>
</evidence>
<feature type="compositionally biased region" description="Basic and acidic residues" evidence="3">
    <location>
        <begin position="558"/>
        <end position="585"/>
    </location>
</feature>
<accession>A0A9X8QLP1</accession>